<feature type="region of interest" description="Disordered" evidence="1">
    <location>
        <begin position="73"/>
        <end position="107"/>
    </location>
</feature>
<reference evidence="2" key="1">
    <citation type="submission" date="2017-01" db="EMBL/GenBank/DDBJ databases">
        <title>Complete nucleotide sequence of an IncP-2 blaVIM-2-harboring megaplasmid from Pseudomonas aeruginosa.</title>
        <authorList>
            <person name="Botelho J."/>
            <person name="Grosso F."/>
            <person name="Mabrouk A."/>
            <person name="Peixe L."/>
        </authorList>
    </citation>
    <scope>NUCLEOTIDE SEQUENCE</scope>
    <source>
        <strain evidence="2">FFUP_PS_37</strain>
        <plasmid evidence="2">pJB37</plasmid>
    </source>
</reference>
<organism evidence="2">
    <name type="scientific">Pseudomonas aeruginosa</name>
    <dbReference type="NCBI Taxonomy" id="287"/>
    <lineage>
        <taxon>Bacteria</taxon>
        <taxon>Pseudomonadati</taxon>
        <taxon>Pseudomonadota</taxon>
        <taxon>Gammaproteobacteria</taxon>
        <taxon>Pseudomonadales</taxon>
        <taxon>Pseudomonadaceae</taxon>
        <taxon>Pseudomonas</taxon>
    </lineage>
</organism>
<protein>
    <submittedName>
        <fullName evidence="2">Uncharacterized protein</fullName>
    </submittedName>
</protein>
<dbReference type="AlphaFoldDB" id="A0A1V0M5Z7"/>
<dbReference type="RefSeq" id="WP_010792617.1">
    <property type="nucleotide sequence ID" value="NZ_CP099961.1"/>
</dbReference>
<proteinExistence type="predicted"/>
<geneLocation type="plasmid" evidence="2">
    <name>pJB37</name>
</geneLocation>
<sequence>MTWSYLRRDFLPPLAICTFCRRPLHSEKGIVITDEVGTEAFAGPSCAKKHLGQPEERLLDVSRLALLVVADEPAQHNESAPTPASPAPEIGAGSSPTSSPQRPPLPPIDEVVQYVRLRCEAMNGFKFAVSKVLKLAHDEYKQSGEIEDDLRKQIGGAMRNAAANKSVLSPINVKRCIGLNHWLVEAVQHTNKDRREFLEQMQTHLHRFWMLTPKQMAAINRWGEHIRKRIDDFPLLDEEAFSGVTLPEFMQRNPSSRR</sequence>
<evidence type="ECO:0000313" key="2">
    <source>
        <dbReference type="EMBL" id="ARD70313.1"/>
    </source>
</evidence>
<accession>A0A1V0M5Z7</accession>
<evidence type="ECO:0000256" key="1">
    <source>
        <dbReference type="SAM" id="MobiDB-lite"/>
    </source>
</evidence>
<keyword evidence="2" id="KW-0614">Plasmid</keyword>
<dbReference type="EMBL" id="KY494864">
    <property type="protein sequence ID" value="ARD70313.1"/>
    <property type="molecule type" value="Genomic_DNA"/>
</dbReference>
<name>A0A1V0M5Z7_PSEAI</name>